<keyword evidence="1" id="KW-1133">Transmembrane helix</keyword>
<keyword evidence="1" id="KW-0812">Transmembrane</keyword>
<dbReference type="PANTHER" id="PTHR42109:SF2">
    <property type="entry name" value="INTEGRAL MEMBRANE PROTEIN"/>
    <property type="match status" value="1"/>
</dbReference>
<feature type="transmembrane region" description="Helical" evidence="1">
    <location>
        <begin position="14"/>
        <end position="33"/>
    </location>
</feature>
<dbReference type="InterPro" id="IPR056119">
    <property type="entry name" value="DUF7702"/>
</dbReference>
<evidence type="ECO:0000313" key="4">
    <source>
        <dbReference type="Proteomes" id="UP001385951"/>
    </source>
</evidence>
<gene>
    <name evidence="3" type="ORF">QCA50_001420</name>
</gene>
<evidence type="ECO:0000259" key="2">
    <source>
        <dbReference type="Pfam" id="PF24800"/>
    </source>
</evidence>
<comment type="caution">
    <text evidence="3">The sequence shown here is derived from an EMBL/GenBank/DDBJ whole genome shotgun (WGS) entry which is preliminary data.</text>
</comment>
<evidence type="ECO:0000313" key="3">
    <source>
        <dbReference type="EMBL" id="KAK7694240.1"/>
    </source>
</evidence>
<feature type="transmembrane region" description="Helical" evidence="1">
    <location>
        <begin position="147"/>
        <end position="169"/>
    </location>
</feature>
<organism evidence="3 4">
    <name type="scientific">Cerrena zonata</name>
    <dbReference type="NCBI Taxonomy" id="2478898"/>
    <lineage>
        <taxon>Eukaryota</taxon>
        <taxon>Fungi</taxon>
        <taxon>Dikarya</taxon>
        <taxon>Basidiomycota</taxon>
        <taxon>Agaricomycotina</taxon>
        <taxon>Agaricomycetes</taxon>
        <taxon>Polyporales</taxon>
        <taxon>Cerrenaceae</taxon>
        <taxon>Cerrena</taxon>
    </lineage>
</organism>
<feature type="transmembrane region" description="Helical" evidence="1">
    <location>
        <begin position="40"/>
        <end position="59"/>
    </location>
</feature>
<keyword evidence="4" id="KW-1185">Reference proteome</keyword>
<feature type="domain" description="DUF7702" evidence="2">
    <location>
        <begin position="3"/>
        <end position="250"/>
    </location>
</feature>
<feature type="transmembrane region" description="Helical" evidence="1">
    <location>
        <begin position="71"/>
        <end position="95"/>
    </location>
</feature>
<protein>
    <recommendedName>
        <fullName evidence="2">DUF7702 domain-containing protein</fullName>
    </recommendedName>
</protein>
<dbReference type="Proteomes" id="UP001385951">
    <property type="component" value="Unassembled WGS sequence"/>
</dbReference>
<dbReference type="AlphaFoldDB" id="A0AAW0GX25"/>
<reference evidence="3 4" key="1">
    <citation type="submission" date="2022-09" db="EMBL/GenBank/DDBJ databases">
        <authorList>
            <person name="Palmer J.M."/>
        </authorList>
    </citation>
    <scope>NUCLEOTIDE SEQUENCE [LARGE SCALE GENOMIC DNA]</scope>
    <source>
        <strain evidence="3 4">DSM 7382</strain>
    </source>
</reference>
<feature type="transmembrane region" description="Helical" evidence="1">
    <location>
        <begin position="107"/>
        <end position="127"/>
    </location>
</feature>
<accession>A0AAW0GX25</accession>
<dbReference type="EMBL" id="JASBNA010000002">
    <property type="protein sequence ID" value="KAK7694240.1"/>
    <property type="molecule type" value="Genomic_DNA"/>
</dbReference>
<keyword evidence="1" id="KW-0472">Membrane</keyword>
<sequence>MGLDERGDIAVLELIVYTPILVTSGILIFRHGLGRNAGWIYLLILSIIRIVGGSVHLASELGDSNNTTLKIVFGILESAGLSPLLLATLGLLRTVAQRAFEGQITRLLHAFGLISGIALALSITGGTQLANADGDQSKLDSASKLRHIGAILFLVLYVLVVIMHGIFWIRRHEIMKNRRKLLLGISATLPFLGVRVIYSVLASYAPLDPNDKGGLANFNSSTGSWYIYLMMDVLSELFVVLIYTFVGITVPLDEDYKSTKMERWEDEEDRQTMLP</sequence>
<feature type="transmembrane region" description="Helical" evidence="1">
    <location>
        <begin position="225"/>
        <end position="252"/>
    </location>
</feature>
<proteinExistence type="predicted"/>
<evidence type="ECO:0000256" key="1">
    <source>
        <dbReference type="SAM" id="Phobius"/>
    </source>
</evidence>
<feature type="transmembrane region" description="Helical" evidence="1">
    <location>
        <begin position="181"/>
        <end position="205"/>
    </location>
</feature>
<dbReference type="Pfam" id="PF24800">
    <property type="entry name" value="DUF7702"/>
    <property type="match status" value="1"/>
</dbReference>
<dbReference type="PANTHER" id="PTHR42109">
    <property type="entry name" value="UNPLACED GENOMIC SCAFFOLD UM_SCAF_CONTIG_1.265, WHOLE GENOME SHOTGUN SEQUENCE"/>
    <property type="match status" value="1"/>
</dbReference>
<name>A0AAW0GX25_9APHY</name>